<dbReference type="EMBL" id="UYSU01044751">
    <property type="protein sequence ID" value="VDM04959.1"/>
    <property type="molecule type" value="Genomic_DNA"/>
</dbReference>
<organism evidence="3">
    <name type="scientific">Schistocephalus solidus</name>
    <name type="common">Tapeworm</name>
    <dbReference type="NCBI Taxonomy" id="70667"/>
    <lineage>
        <taxon>Eukaryota</taxon>
        <taxon>Metazoa</taxon>
        <taxon>Spiralia</taxon>
        <taxon>Lophotrochozoa</taxon>
        <taxon>Platyhelminthes</taxon>
        <taxon>Cestoda</taxon>
        <taxon>Eucestoda</taxon>
        <taxon>Diphyllobothriidea</taxon>
        <taxon>Diphyllobothriidae</taxon>
        <taxon>Schistocephalus</taxon>
    </lineage>
</organism>
<evidence type="ECO:0000313" key="3">
    <source>
        <dbReference type="WBParaSite" id="SSLN_0001927001-mRNA-1"/>
    </source>
</evidence>
<dbReference type="Proteomes" id="UP000275846">
    <property type="component" value="Unassembled WGS sequence"/>
</dbReference>
<dbReference type="OrthoDB" id="6313051at2759"/>
<dbReference type="AlphaFoldDB" id="A0A183TQ25"/>
<gene>
    <name evidence="1" type="ORF">SSLN_LOCUS18573</name>
</gene>
<sequence length="93" mass="10184">MGDNSLGKLVKKLQKLTVHSTPPPEKLTPETYFARWEARCKDFLQGLDAGARSGAFLALLDDEVYDLVLSADISAATASSAVLDGLREILWEF</sequence>
<proteinExistence type="predicted"/>
<accession>A0A183TQ25</accession>
<evidence type="ECO:0000313" key="2">
    <source>
        <dbReference type="Proteomes" id="UP000275846"/>
    </source>
</evidence>
<evidence type="ECO:0000313" key="1">
    <source>
        <dbReference type="EMBL" id="VDM04959.1"/>
    </source>
</evidence>
<protein>
    <submittedName>
        <fullName evidence="1 3">Uncharacterized protein</fullName>
    </submittedName>
</protein>
<reference evidence="1 2" key="2">
    <citation type="submission" date="2018-11" db="EMBL/GenBank/DDBJ databases">
        <authorList>
            <consortium name="Pathogen Informatics"/>
        </authorList>
    </citation>
    <scope>NUCLEOTIDE SEQUENCE [LARGE SCALE GENOMIC DNA]</scope>
    <source>
        <strain evidence="1 2">NST_G2</strain>
    </source>
</reference>
<dbReference type="WBParaSite" id="SSLN_0001927001-mRNA-1">
    <property type="protein sequence ID" value="SSLN_0001927001-mRNA-1"/>
    <property type="gene ID" value="SSLN_0001927001"/>
</dbReference>
<reference evidence="3" key="1">
    <citation type="submission" date="2016-06" db="UniProtKB">
        <authorList>
            <consortium name="WormBaseParasite"/>
        </authorList>
    </citation>
    <scope>IDENTIFICATION</scope>
</reference>
<keyword evidence="2" id="KW-1185">Reference proteome</keyword>
<name>A0A183TQ25_SCHSO</name>